<evidence type="ECO:0000313" key="2">
    <source>
        <dbReference type="EMBL" id="QCD43707.1"/>
    </source>
</evidence>
<dbReference type="KEGG" id="ddb:E7747_12390"/>
<dbReference type="Proteomes" id="UP000297149">
    <property type="component" value="Chromosome"/>
</dbReference>
<sequence length="156" mass="18011">MTPDDIMKYCLDNFDGLVEVNSWGERGVFYNPGGVLKRGVYVLTIKEKDGDNDRASRLDRDGVWRVNIGVRKQTFRTLFAELPQRPNKGCIVDMPYDFTAKDVIMPHPVYAWMGWICALTPSETTFESLKPYILESYEYAKEKFGKRKTRAAEIKI</sequence>
<gene>
    <name evidence="2" type="ORF">E7747_12390</name>
</gene>
<feature type="domain" description="DUF6194" evidence="1">
    <location>
        <begin position="1"/>
        <end position="148"/>
    </location>
</feature>
<evidence type="ECO:0000259" key="1">
    <source>
        <dbReference type="Pfam" id="PF19694"/>
    </source>
</evidence>
<keyword evidence="3" id="KW-1185">Reference proteome</keyword>
<proteinExistence type="predicted"/>
<name>A0A4P7W6E9_9BACT</name>
<dbReference type="AlphaFoldDB" id="A0A4P7W6E9"/>
<dbReference type="InterPro" id="IPR045676">
    <property type="entry name" value="DUF6194"/>
</dbReference>
<dbReference type="EMBL" id="CP039396">
    <property type="protein sequence ID" value="QCD43707.1"/>
    <property type="molecule type" value="Genomic_DNA"/>
</dbReference>
<dbReference type="Pfam" id="PF19694">
    <property type="entry name" value="DUF6194"/>
    <property type="match status" value="1"/>
</dbReference>
<accession>A0A4P7W6E9</accession>
<protein>
    <recommendedName>
        <fullName evidence="1">DUF6194 domain-containing protein</fullName>
    </recommendedName>
</protein>
<evidence type="ECO:0000313" key="3">
    <source>
        <dbReference type="Proteomes" id="UP000297149"/>
    </source>
</evidence>
<reference evidence="3" key="1">
    <citation type="submission" date="2019-02" db="EMBL/GenBank/DDBJ databases">
        <title>Isolation and identification of novel species under the genus Muribaculum.</title>
        <authorList>
            <person name="Miyake S."/>
            <person name="Ding Y."/>
            <person name="Low A."/>
            <person name="Soh M."/>
            <person name="Seedorf H."/>
        </authorList>
    </citation>
    <scope>NUCLEOTIDE SEQUENCE [LARGE SCALE GENOMIC DNA]</scope>
    <source>
        <strain evidence="3">H5</strain>
    </source>
</reference>
<organism evidence="2 3">
    <name type="scientific">Duncaniella dubosii</name>
    <dbReference type="NCBI Taxonomy" id="2518971"/>
    <lineage>
        <taxon>Bacteria</taxon>
        <taxon>Pseudomonadati</taxon>
        <taxon>Bacteroidota</taxon>
        <taxon>Bacteroidia</taxon>
        <taxon>Bacteroidales</taxon>
        <taxon>Muribaculaceae</taxon>
        <taxon>Duncaniella</taxon>
    </lineage>
</organism>